<dbReference type="AlphaFoldDB" id="A0A858RAE2"/>
<organism evidence="1 2">
    <name type="scientific">Aerophototrophica crusticola</name>
    <dbReference type="NCBI Taxonomy" id="1709002"/>
    <lineage>
        <taxon>Bacteria</taxon>
        <taxon>Pseudomonadati</taxon>
        <taxon>Pseudomonadota</taxon>
        <taxon>Alphaproteobacteria</taxon>
        <taxon>Rhodospirillales</taxon>
        <taxon>Rhodospirillaceae</taxon>
        <taxon>Aerophototrophica</taxon>
    </lineage>
</organism>
<proteinExistence type="predicted"/>
<sequence length="383" mass="41847">MSSDEQGGGAQGRPIGIKADEFVPATFAERGIAVPFTTPLLSQARLRLDSNERFEFLLPNFTGGKGIYVVPTKSLSSIMTITLHDRLLLEELGTLEGQSPEQVRQASLTVQASGVCGPDAANAAAKAIEQDQHYLVLTQFVLVTELLKLVGIGAQDLMRPGMTAEQSQNLARRALGKVAAQVGISADEMTNRVETLGIAVAPVGLPQSPQPGRLRALNNRLAKFCQAVERWSDLDPSDVALLGRYVAQVGLHTLTLAKQRITLLDKACADPKQIVHDEPRLRGAIVEQVSRVSWLLDGWDFLVTLWESVADKPQETQQATMTDISRLVPVLPREEVTWASDALDMDAIAKVQRRWVRVNEDWRTGSLDMDAVMRIEALKSVAA</sequence>
<dbReference type="EMBL" id="CP051775">
    <property type="protein sequence ID" value="QJE74103.1"/>
    <property type="molecule type" value="Genomic_DNA"/>
</dbReference>
<dbReference type="KEGG" id="acru:HHL28_14310"/>
<evidence type="ECO:0000313" key="2">
    <source>
        <dbReference type="Proteomes" id="UP000501891"/>
    </source>
</evidence>
<name>A0A858RAE2_9PROT</name>
<reference evidence="1" key="1">
    <citation type="submission" date="2020-04" db="EMBL/GenBank/DDBJ databases">
        <title>A desert anoxygenic phototrophic bacterium fixes CO2 using RubisCO under aerobic conditions.</title>
        <authorList>
            <person name="Tang K."/>
        </authorList>
    </citation>
    <scope>NUCLEOTIDE SEQUENCE [LARGE SCALE GENOMIC DNA]</scope>
    <source>
        <strain evidence="1">MIMtkB3</strain>
    </source>
</reference>
<accession>A0A858RAE2</accession>
<gene>
    <name evidence="1" type="ORF">HHL28_14310</name>
</gene>
<protein>
    <submittedName>
        <fullName evidence="1">Uncharacterized protein</fullName>
    </submittedName>
</protein>
<dbReference type="Proteomes" id="UP000501891">
    <property type="component" value="Chromosome"/>
</dbReference>
<evidence type="ECO:0000313" key="1">
    <source>
        <dbReference type="EMBL" id="QJE74103.1"/>
    </source>
</evidence>
<keyword evidence="2" id="KW-1185">Reference proteome</keyword>